<gene>
    <name evidence="1" type="ORF">S12H4_00687</name>
</gene>
<dbReference type="AlphaFoldDB" id="X1RST6"/>
<organism evidence="1">
    <name type="scientific">marine sediment metagenome</name>
    <dbReference type="NCBI Taxonomy" id="412755"/>
    <lineage>
        <taxon>unclassified sequences</taxon>
        <taxon>metagenomes</taxon>
        <taxon>ecological metagenomes</taxon>
    </lineage>
</organism>
<protein>
    <submittedName>
        <fullName evidence="1">Uncharacterized protein</fullName>
    </submittedName>
</protein>
<evidence type="ECO:0000313" key="1">
    <source>
        <dbReference type="EMBL" id="GAI70001.1"/>
    </source>
</evidence>
<name>X1RST6_9ZZZZ</name>
<dbReference type="EMBL" id="BARW01000097">
    <property type="protein sequence ID" value="GAI70001.1"/>
    <property type="molecule type" value="Genomic_DNA"/>
</dbReference>
<proteinExistence type="predicted"/>
<sequence>MEDKLGPEASLCPGFKENKLKLEGWREYAGPWLMEDKTPWRDRRDTVIMITEGGSGGHANFTGAHTPDIKPFRGTYRPVLFPPGMLEGITPLILLVILKHGKTETDILSKGDTPPDTGLHMDPGFLARQPDKEVRGDVRGDTDPDTGFRGVKINISDGYVTGHTIQAGSGKAR</sequence>
<comment type="caution">
    <text evidence="1">The sequence shown here is derived from an EMBL/GenBank/DDBJ whole genome shotgun (WGS) entry which is preliminary data.</text>
</comment>
<accession>X1RST6</accession>
<reference evidence="1" key="1">
    <citation type="journal article" date="2014" name="Front. Microbiol.">
        <title>High frequency of phylogenetically diverse reductive dehalogenase-homologous genes in deep subseafloor sedimentary metagenomes.</title>
        <authorList>
            <person name="Kawai M."/>
            <person name="Futagami T."/>
            <person name="Toyoda A."/>
            <person name="Takaki Y."/>
            <person name="Nishi S."/>
            <person name="Hori S."/>
            <person name="Arai W."/>
            <person name="Tsubouchi T."/>
            <person name="Morono Y."/>
            <person name="Uchiyama I."/>
            <person name="Ito T."/>
            <person name="Fujiyama A."/>
            <person name="Inagaki F."/>
            <person name="Takami H."/>
        </authorList>
    </citation>
    <scope>NUCLEOTIDE SEQUENCE</scope>
    <source>
        <strain evidence="1">Expedition CK06-06</strain>
    </source>
</reference>